<dbReference type="GO" id="GO:0015074">
    <property type="term" value="P:DNA integration"/>
    <property type="evidence" value="ECO:0007669"/>
    <property type="project" value="InterPro"/>
</dbReference>
<dbReference type="GO" id="GO:0003676">
    <property type="term" value="F:nucleic acid binding"/>
    <property type="evidence" value="ECO:0007669"/>
    <property type="project" value="InterPro"/>
</dbReference>
<dbReference type="Proteomes" id="UP000229335">
    <property type="component" value="Unassembled WGS sequence"/>
</dbReference>
<protein>
    <submittedName>
        <fullName evidence="2">IS3 family transposase</fullName>
    </submittedName>
</protein>
<feature type="non-terminal residue" evidence="2">
    <location>
        <position position="1"/>
    </location>
</feature>
<evidence type="ECO:0000313" key="2">
    <source>
        <dbReference type="EMBL" id="PIT93777.1"/>
    </source>
</evidence>
<dbReference type="Pfam" id="PF13276">
    <property type="entry name" value="HTH_21"/>
    <property type="match status" value="1"/>
</dbReference>
<accession>A0A2M6WLX3</accession>
<organism evidence="2 3">
    <name type="scientific">Candidatus Falkowbacteria bacterium CG10_big_fil_rev_8_21_14_0_10_43_11</name>
    <dbReference type="NCBI Taxonomy" id="1974568"/>
    <lineage>
        <taxon>Bacteria</taxon>
        <taxon>Candidatus Falkowiibacteriota</taxon>
    </lineage>
</organism>
<evidence type="ECO:0000313" key="3">
    <source>
        <dbReference type="Proteomes" id="UP000229335"/>
    </source>
</evidence>
<dbReference type="Gene3D" id="3.30.420.10">
    <property type="entry name" value="Ribonuclease H-like superfamily/Ribonuclease H"/>
    <property type="match status" value="1"/>
</dbReference>
<dbReference type="PANTHER" id="PTHR46889:SF4">
    <property type="entry name" value="TRANSPOSASE INSO FOR INSERTION SEQUENCE ELEMENT IS911B-RELATED"/>
    <property type="match status" value="1"/>
</dbReference>
<dbReference type="InterPro" id="IPR025948">
    <property type="entry name" value="HTH-like_dom"/>
</dbReference>
<dbReference type="InterPro" id="IPR001584">
    <property type="entry name" value="Integrase_cat-core"/>
</dbReference>
<dbReference type="PANTHER" id="PTHR46889">
    <property type="entry name" value="TRANSPOSASE INSF FOR INSERTION SEQUENCE IS3B-RELATED"/>
    <property type="match status" value="1"/>
</dbReference>
<feature type="domain" description="Integrase catalytic" evidence="1">
    <location>
        <begin position="127"/>
        <end position="286"/>
    </location>
</feature>
<name>A0A2M6WLX3_9BACT</name>
<dbReference type="InterPro" id="IPR048020">
    <property type="entry name" value="Transpos_IS3"/>
</dbReference>
<dbReference type="InterPro" id="IPR036397">
    <property type="entry name" value="RNaseH_sf"/>
</dbReference>
<evidence type="ECO:0000259" key="1">
    <source>
        <dbReference type="PROSITE" id="PS50994"/>
    </source>
</evidence>
<gene>
    <name evidence="2" type="ORF">COU00_02515</name>
</gene>
<dbReference type="PROSITE" id="PS50994">
    <property type="entry name" value="INTEGRASE"/>
    <property type="match status" value="1"/>
</dbReference>
<dbReference type="Pfam" id="PF00665">
    <property type="entry name" value="rve"/>
    <property type="match status" value="1"/>
</dbReference>
<sequence length="286" mass="33637">KKNYQFLTRAEVAPLIEKQNEKISIQRQCALLGVSRSGVYYQPAGISRADQQIMNLIDEIYTAHPYYGNRKIRAELNLTHQIPIGREHTRTLMKLLGLQAIYPKTKKGLSWPDINNCVYPYLLRNVKIVKPNQVWSTDITYVRLEEGFAYLAAVIDWFSRYVVSWRLSNSLEIDFCLDCLREALDASKRKPEIFNSDQGSHFTSKQFTDILQNNNIQISMDGRGRCLDNIFVERLWRTVKQENIYLNSYQDVRETNTGLSKYFPFYNHERRHQSLNYRTPAEVYFK</sequence>
<dbReference type="InterPro" id="IPR012337">
    <property type="entry name" value="RNaseH-like_sf"/>
</dbReference>
<reference evidence="3" key="1">
    <citation type="submission" date="2017-09" db="EMBL/GenBank/DDBJ databases">
        <title>Depth-based differentiation of microbial function through sediment-hosted aquifers and enrichment of novel symbionts in the deep terrestrial subsurface.</title>
        <authorList>
            <person name="Probst A.J."/>
            <person name="Ladd B."/>
            <person name="Jarett J.K."/>
            <person name="Geller-Mcgrath D.E."/>
            <person name="Sieber C.M.K."/>
            <person name="Emerson J.B."/>
            <person name="Anantharaman K."/>
            <person name="Thomas B.C."/>
            <person name="Malmstrom R."/>
            <person name="Stieglmeier M."/>
            <person name="Klingl A."/>
            <person name="Woyke T."/>
            <person name="Ryan C.M."/>
            <person name="Banfield J.F."/>
        </authorList>
    </citation>
    <scope>NUCLEOTIDE SEQUENCE [LARGE SCALE GENOMIC DNA]</scope>
</reference>
<dbReference type="NCBIfam" id="NF033516">
    <property type="entry name" value="transpos_IS3"/>
    <property type="match status" value="1"/>
</dbReference>
<dbReference type="SUPFAM" id="SSF53098">
    <property type="entry name" value="Ribonuclease H-like"/>
    <property type="match status" value="1"/>
</dbReference>
<comment type="caution">
    <text evidence="2">The sequence shown here is derived from an EMBL/GenBank/DDBJ whole genome shotgun (WGS) entry which is preliminary data.</text>
</comment>
<dbReference type="EMBL" id="PFAS01000042">
    <property type="protein sequence ID" value="PIT93777.1"/>
    <property type="molecule type" value="Genomic_DNA"/>
</dbReference>
<proteinExistence type="predicted"/>
<dbReference type="AlphaFoldDB" id="A0A2M6WLX3"/>
<dbReference type="InterPro" id="IPR050900">
    <property type="entry name" value="Transposase_IS3/IS150/IS904"/>
</dbReference>